<reference evidence="1" key="1">
    <citation type="submission" date="2012-11" db="EMBL/GenBank/DDBJ databases">
        <title>Dependencies among metagenomic species, viruses, plasmids and units of genetic variation.</title>
        <authorList>
            <person name="Nielsen H.B."/>
            <person name="Almeida M."/>
            <person name="Juncker A.S."/>
            <person name="Rasmussen S."/>
            <person name="Li J."/>
            <person name="Sunagawa S."/>
            <person name="Plichta D."/>
            <person name="Gautier L."/>
            <person name="Le Chatelier E."/>
            <person name="Peletier E."/>
            <person name="Bonde I."/>
            <person name="Nielsen T."/>
            <person name="Manichanh C."/>
            <person name="Arumugam M."/>
            <person name="Batto J."/>
            <person name="Santos M.B.Q.D."/>
            <person name="Blom N."/>
            <person name="Borruel N."/>
            <person name="Burgdorf K.S."/>
            <person name="Boumezbeur F."/>
            <person name="Casellas F."/>
            <person name="Dore J."/>
            <person name="Guarner F."/>
            <person name="Hansen T."/>
            <person name="Hildebrand F."/>
            <person name="Kaas R.S."/>
            <person name="Kennedy S."/>
            <person name="Kristiansen K."/>
            <person name="Kultima J.R."/>
            <person name="Leonard P."/>
            <person name="Levenez F."/>
            <person name="Lund O."/>
            <person name="Moumen B."/>
            <person name="Le Paslier D."/>
            <person name="Pons N."/>
            <person name="Pedersen O."/>
            <person name="Prifti E."/>
            <person name="Qin J."/>
            <person name="Raes J."/>
            <person name="Tap J."/>
            <person name="Tims S."/>
            <person name="Ussery D.W."/>
            <person name="Yamada T."/>
            <person name="MetaHit consortium"/>
            <person name="Renault P."/>
            <person name="Sicheritz-Ponten T."/>
            <person name="Bork P."/>
            <person name="Wang J."/>
            <person name="Brunak S."/>
            <person name="Ehrlich S.D."/>
        </authorList>
    </citation>
    <scope>NUCLEOTIDE SEQUENCE [LARGE SCALE GENOMIC DNA]</scope>
</reference>
<protein>
    <submittedName>
        <fullName evidence="1">Uncharacterized protein</fullName>
    </submittedName>
</protein>
<evidence type="ECO:0000313" key="1">
    <source>
        <dbReference type="EMBL" id="CDB46323.1"/>
    </source>
</evidence>
<dbReference type="HOGENOM" id="CLU_197537_0_0_9"/>
<organism evidence="1">
    <name type="scientific">Phascolarctobacterium faecium</name>
    <dbReference type="NCBI Taxonomy" id="33025"/>
    <lineage>
        <taxon>Bacteria</taxon>
        <taxon>Bacillati</taxon>
        <taxon>Bacillota</taxon>
        <taxon>Negativicutes</taxon>
        <taxon>Acidaminococcales</taxon>
        <taxon>Acidaminococcaceae</taxon>
        <taxon>Phascolarctobacterium</taxon>
    </lineage>
</organism>
<accession>R6I7Z0</accession>
<proteinExistence type="predicted"/>
<accession>A0A3G9GRY8</accession>
<sequence length="78" mass="9358">MENLTVNFQLPAAAVFVPLLLDDGHGDYNRSYEQYENNDIDYADYSTDHRDNNYRNFEKKKRKKTQKEIVADILKRWD</sequence>
<comment type="caution">
    <text evidence="1">The sequence shown here is derived from an EMBL/GenBank/DDBJ whole genome shotgun (WGS) entry which is preliminary data.</text>
</comment>
<dbReference type="RefSeq" id="WP_021718279.1">
    <property type="nucleotide sequence ID" value="NZ_AP019004.1"/>
</dbReference>
<dbReference type="EMBL" id="CBDS010000087">
    <property type="protein sequence ID" value="CDB46323.1"/>
    <property type="molecule type" value="Genomic_DNA"/>
</dbReference>
<dbReference type="GeneID" id="49407103"/>
<name>R6I7Z0_9FIRM</name>
<gene>
    <name evidence="1" type="ORF">BN533_01379</name>
</gene>
<dbReference type="AlphaFoldDB" id="R6I7Z0"/>